<name>A0ABX4MBF6_9ACTO</name>
<keyword evidence="1" id="KW-1133">Transmembrane helix</keyword>
<protein>
    <recommendedName>
        <fullName evidence="4">DUF1772 domain-containing protein</fullName>
    </recommendedName>
</protein>
<comment type="caution">
    <text evidence="2">The sequence shown here is derived from an EMBL/GenBank/DDBJ whole genome shotgun (WGS) entry which is preliminary data.</text>
</comment>
<dbReference type="Proteomes" id="UP000194577">
    <property type="component" value="Unassembled WGS sequence"/>
</dbReference>
<feature type="transmembrane region" description="Helical" evidence="1">
    <location>
        <begin position="137"/>
        <end position="155"/>
    </location>
</feature>
<sequence>MIAFLTLRVLVILTTAMVGGFLTMYCLTIGGYFSHMVRGGQIDELQRTYAPFRRRTGLKTTYAAAMLLQFFIAVAALAADWHQPLAGRCLAVAALPLLLAVHRLTGFTAPEEKLVSGQPVSAADAARYLRLNLPLHALYACWYVLAASWMLVEVIRG</sequence>
<feature type="transmembrane region" description="Helical" evidence="1">
    <location>
        <begin position="6"/>
        <end position="28"/>
    </location>
</feature>
<evidence type="ECO:0000256" key="1">
    <source>
        <dbReference type="SAM" id="Phobius"/>
    </source>
</evidence>
<proteinExistence type="predicted"/>
<organism evidence="2 3">
    <name type="scientific">Actinomyces ruminis</name>
    <dbReference type="NCBI Taxonomy" id="1937003"/>
    <lineage>
        <taxon>Bacteria</taxon>
        <taxon>Bacillati</taxon>
        <taxon>Actinomycetota</taxon>
        <taxon>Actinomycetes</taxon>
        <taxon>Actinomycetales</taxon>
        <taxon>Actinomycetaceae</taxon>
        <taxon>Actinomyces</taxon>
    </lineage>
</organism>
<keyword evidence="3" id="KW-1185">Reference proteome</keyword>
<feature type="transmembrane region" description="Helical" evidence="1">
    <location>
        <begin position="61"/>
        <end position="79"/>
    </location>
</feature>
<dbReference type="EMBL" id="MTPX02000043">
    <property type="protein sequence ID" value="PHP52473.1"/>
    <property type="molecule type" value="Genomic_DNA"/>
</dbReference>
<evidence type="ECO:0000313" key="3">
    <source>
        <dbReference type="Proteomes" id="UP000194577"/>
    </source>
</evidence>
<evidence type="ECO:0008006" key="4">
    <source>
        <dbReference type="Google" id="ProtNLM"/>
    </source>
</evidence>
<keyword evidence="1" id="KW-0472">Membrane</keyword>
<dbReference type="RefSeq" id="WP_086615875.1">
    <property type="nucleotide sequence ID" value="NZ_MTPX02000043.1"/>
</dbReference>
<reference evidence="2 3" key="1">
    <citation type="submission" date="2017-10" db="EMBL/GenBank/DDBJ databases">
        <title>Draft genome sequence of cellulolytic Actinomyces sp CtC72 isolated from cattle rumen fluid.</title>
        <authorList>
            <person name="Joshi A.J."/>
            <person name="Vasudevan G."/>
            <person name="Lanjekar V.B."/>
            <person name="Hivarkar S."/>
            <person name="Engineer A."/>
            <person name="Pore S.D."/>
            <person name="Dhakephalkar P.K."/>
            <person name="Dagar S."/>
        </authorList>
    </citation>
    <scope>NUCLEOTIDE SEQUENCE [LARGE SCALE GENOMIC DNA]</scope>
    <source>
        <strain evidence="3">CtC72</strain>
    </source>
</reference>
<gene>
    <name evidence="2" type="ORF">BW737_009155</name>
</gene>
<keyword evidence="1" id="KW-0812">Transmembrane</keyword>
<evidence type="ECO:0000313" key="2">
    <source>
        <dbReference type="EMBL" id="PHP52473.1"/>
    </source>
</evidence>
<accession>A0ABX4MBF6</accession>